<sequence length="341" mass="36935">MRWKKTLQLIDVHCEGEIGKVITSGVLDIPGATMLDKMNYLNEVDDSLRRLVTLEPRGCLQMSVNLLLPPTVPGAHAGFIVLQADRAHPMSGSNCICVVTALLETGMVAMQEPETTVVLDTPAGVVTAVARCSEGRCVSVSLDMVPAFVEHLDHEFDIPGVGRVKADIAFGGVYYALIDVEQIGLTIGPDNARALASYGVDFRYYINQQVKVEHPLLPQINDIAYVMFRQREAGNVWRTCTTLPPGRVDRSPCGTGSSANLAALVARGEVDTGDELTSRSTINGEFNVQLRGRTWVGDRPAVLPRVTGRAWIYGFQQLGVDPDDPLAAGFMLSDTWGPALS</sequence>
<dbReference type="Proteomes" id="UP000319411">
    <property type="component" value="Plasmid unnamed2"/>
</dbReference>
<protein>
    <submittedName>
        <fullName evidence="4">Proline racemase</fullName>
    </submittedName>
</protein>
<dbReference type="PANTHER" id="PTHR33442">
    <property type="entry name" value="TRANS-3-HYDROXY-L-PROLINE DEHYDRATASE"/>
    <property type="match status" value="1"/>
</dbReference>
<dbReference type="Gene3D" id="3.10.310.10">
    <property type="entry name" value="Diaminopimelate Epimerase, Chain A, domain 1"/>
    <property type="match status" value="2"/>
</dbReference>
<keyword evidence="4" id="KW-0614">Plasmid</keyword>
<dbReference type="PANTHER" id="PTHR33442:SF5">
    <property type="entry name" value="BIFUNCTIONAL TRANS-3-HYDROXY-L-PROLINE DEHYDRATASE_2-EPIMERASE"/>
    <property type="match status" value="1"/>
</dbReference>
<feature type="active site" description="Proton acceptor" evidence="2">
    <location>
        <position position="91"/>
    </location>
</feature>
<dbReference type="SFLD" id="SFLDS00028">
    <property type="entry name" value="Proline_Racemase"/>
    <property type="match status" value="1"/>
</dbReference>
<evidence type="ECO:0000256" key="2">
    <source>
        <dbReference type="PIRSR" id="PIRSR029792-1"/>
    </source>
</evidence>
<evidence type="ECO:0000256" key="3">
    <source>
        <dbReference type="PIRSR" id="PIRSR029792-2"/>
    </source>
</evidence>
<accession>A0A518XJF8</accession>
<dbReference type="EMBL" id="CP032704">
    <property type="protein sequence ID" value="QDY44320.1"/>
    <property type="molecule type" value="Genomic_DNA"/>
</dbReference>
<feature type="binding site" evidence="3">
    <location>
        <position position="249"/>
    </location>
    <ligand>
        <name>substrate</name>
    </ligand>
</feature>
<feature type="active site" description="Proton donor" evidence="2">
    <location>
        <position position="253"/>
    </location>
</feature>
<dbReference type="KEGG" id="pdis:D8B20_20565"/>
<geneLocation type="plasmid" evidence="4 5">
    <name>unnamed2</name>
</geneLocation>
<keyword evidence="5" id="KW-1185">Reference proteome</keyword>
<feature type="binding site" evidence="3">
    <location>
        <begin position="92"/>
        <end position="93"/>
    </location>
    <ligand>
        <name>substrate</name>
    </ligand>
</feature>
<proteinExistence type="inferred from homology"/>
<dbReference type="AlphaFoldDB" id="A0A518XJF8"/>
<evidence type="ECO:0000256" key="1">
    <source>
        <dbReference type="ARBA" id="ARBA00007529"/>
    </source>
</evidence>
<dbReference type="RefSeq" id="WP_145891802.1">
    <property type="nucleotide sequence ID" value="NZ_CP032704.1"/>
</dbReference>
<evidence type="ECO:0000313" key="5">
    <source>
        <dbReference type="Proteomes" id="UP000319411"/>
    </source>
</evidence>
<dbReference type="Pfam" id="PF05544">
    <property type="entry name" value="Pro_racemase"/>
    <property type="match status" value="1"/>
</dbReference>
<dbReference type="SUPFAM" id="SSF54506">
    <property type="entry name" value="Diaminopimelate epimerase-like"/>
    <property type="match status" value="1"/>
</dbReference>
<feature type="binding site" evidence="3">
    <location>
        <position position="83"/>
    </location>
    <ligand>
        <name>substrate</name>
    </ligand>
</feature>
<comment type="similarity">
    <text evidence="1">Belongs to the proline racemase family.</text>
</comment>
<gene>
    <name evidence="4" type="ORF">D8B20_20565</name>
</gene>
<dbReference type="OrthoDB" id="181267at2"/>
<dbReference type="GO" id="GO:0047580">
    <property type="term" value="F:4-hydroxyproline epimerase activity"/>
    <property type="evidence" value="ECO:0007669"/>
    <property type="project" value="UniProtKB-ARBA"/>
</dbReference>
<dbReference type="PIRSF" id="PIRSF029792">
    <property type="entry name" value="Pro_racemase"/>
    <property type="match status" value="1"/>
</dbReference>
<evidence type="ECO:0000313" key="4">
    <source>
        <dbReference type="EMBL" id="QDY44320.1"/>
    </source>
</evidence>
<name>A0A518XJF8_9GAMM</name>
<feature type="binding site" evidence="3">
    <location>
        <begin position="254"/>
        <end position="255"/>
    </location>
    <ligand>
        <name>substrate</name>
    </ligand>
</feature>
<organism evidence="4 5">
    <name type="scientific">Candidatus Pantoea soli</name>
    <dbReference type="NCBI Taxonomy" id="3098669"/>
    <lineage>
        <taxon>Bacteria</taxon>
        <taxon>Pseudomonadati</taxon>
        <taxon>Pseudomonadota</taxon>
        <taxon>Gammaproteobacteria</taxon>
        <taxon>Enterobacterales</taxon>
        <taxon>Erwiniaceae</taxon>
        <taxon>Pantoea</taxon>
    </lineage>
</organism>
<reference evidence="4 5" key="1">
    <citation type="submission" date="2018-10" db="EMBL/GenBank/DDBJ databases">
        <title>Genome Sequencing of Pantoea dispersa DSM 32899.</title>
        <authorList>
            <person name="Nawrath M."/>
            <person name="Ottenheim C."/>
            <person name="Wilm A."/>
            <person name="Zimmermann W."/>
            <person name="Wu J.C."/>
        </authorList>
    </citation>
    <scope>NUCLEOTIDE SEQUENCE [LARGE SCALE GENOMIC DNA]</scope>
    <source>
        <strain evidence="4 5">DSM 32899</strain>
        <plasmid evidence="4 5">unnamed2</plasmid>
    </source>
</reference>
<dbReference type="InterPro" id="IPR008794">
    <property type="entry name" value="Pro_racemase_fam"/>
</dbReference>